<dbReference type="PROSITE" id="PS51841">
    <property type="entry name" value="LTD"/>
    <property type="match status" value="1"/>
</dbReference>
<dbReference type="SUPFAM" id="SSF74853">
    <property type="entry name" value="Lamin A/C globular tail domain"/>
    <property type="match status" value="1"/>
</dbReference>
<dbReference type="AlphaFoldDB" id="A0A0K1JK02"/>
<dbReference type="CDD" id="cd04486">
    <property type="entry name" value="YhcR_OBF_like"/>
    <property type="match status" value="1"/>
</dbReference>
<reference evidence="4 5" key="1">
    <citation type="submission" date="2015-03" db="EMBL/GenBank/DDBJ databases">
        <title>Luteipulveratus halotolerans sp. nov., a novel actinobacterium (Dermacoccaceae) from Sarawak, Malaysia.</title>
        <authorList>
            <person name="Juboi H."/>
            <person name="Basik A."/>
            <person name="Shamsul S.S."/>
            <person name="Arnold P."/>
            <person name="Schmitt E.K."/>
            <person name="Sanglier J.-J."/>
            <person name="Yeo T."/>
        </authorList>
    </citation>
    <scope>NUCLEOTIDE SEQUENCE [LARGE SCALE GENOMIC DNA]</scope>
    <source>
        <strain evidence="4 5">MN07-A0370</strain>
    </source>
</reference>
<evidence type="ECO:0000313" key="5">
    <source>
        <dbReference type="Proteomes" id="UP000066480"/>
    </source>
</evidence>
<organism evidence="4 5">
    <name type="scientific">Luteipulveratus mongoliensis</name>
    <dbReference type="NCBI Taxonomy" id="571913"/>
    <lineage>
        <taxon>Bacteria</taxon>
        <taxon>Bacillati</taxon>
        <taxon>Actinomycetota</taxon>
        <taxon>Actinomycetes</taxon>
        <taxon>Micrococcales</taxon>
        <taxon>Dermacoccaceae</taxon>
        <taxon>Luteipulveratus</taxon>
    </lineage>
</organism>
<dbReference type="GO" id="GO:0003824">
    <property type="term" value="F:catalytic activity"/>
    <property type="evidence" value="ECO:0007669"/>
    <property type="project" value="InterPro"/>
</dbReference>
<dbReference type="SUPFAM" id="SSF56219">
    <property type="entry name" value="DNase I-like"/>
    <property type="match status" value="1"/>
</dbReference>
<name>A0A0K1JK02_9MICO</name>
<dbReference type="Proteomes" id="UP000066480">
    <property type="component" value="Chromosome"/>
</dbReference>
<dbReference type="OrthoDB" id="1016457at2"/>
<feature type="region of interest" description="Disordered" evidence="1">
    <location>
        <begin position="338"/>
        <end position="357"/>
    </location>
</feature>
<accession>A0A0K1JK02</accession>
<feature type="chain" id="PRO_5005461941" evidence="2">
    <location>
        <begin position="33"/>
        <end position="804"/>
    </location>
</feature>
<keyword evidence="5" id="KW-1185">Reference proteome</keyword>
<dbReference type="Pfam" id="PF19580">
    <property type="entry name" value="Exo_endo_phos_3"/>
    <property type="match status" value="1"/>
</dbReference>
<dbReference type="PATRIC" id="fig|571913.6.peg.3289"/>
<keyword evidence="2" id="KW-0732">Signal</keyword>
<dbReference type="Pfam" id="PF00932">
    <property type="entry name" value="LTD"/>
    <property type="match status" value="1"/>
</dbReference>
<dbReference type="RefSeq" id="WP_052593090.1">
    <property type="nucleotide sequence ID" value="NZ_CP011112.1"/>
</dbReference>
<dbReference type="InterPro" id="IPR036415">
    <property type="entry name" value="Lamin_tail_dom_sf"/>
</dbReference>
<dbReference type="Gene3D" id="3.60.10.10">
    <property type="entry name" value="Endonuclease/exonuclease/phosphatase"/>
    <property type="match status" value="1"/>
</dbReference>
<dbReference type="PROSITE" id="PS51318">
    <property type="entry name" value="TAT"/>
    <property type="match status" value="1"/>
</dbReference>
<dbReference type="Gene3D" id="2.60.40.1260">
    <property type="entry name" value="Lamin Tail domain"/>
    <property type="match status" value="1"/>
</dbReference>
<gene>
    <name evidence="4" type="ORF">VV02_16210</name>
</gene>
<dbReference type="InterPro" id="IPR036691">
    <property type="entry name" value="Endo/exonu/phosph_ase_sf"/>
</dbReference>
<dbReference type="STRING" id="571913.VV02_16210"/>
<protein>
    <submittedName>
        <fullName evidence="4">Nuclease</fullName>
    </submittedName>
</protein>
<dbReference type="InterPro" id="IPR005135">
    <property type="entry name" value="Endo/exonuclease/phosphatase"/>
</dbReference>
<sequence length="804" mass="83564">MPVAPRRRLASAVTVSSLAVATALSLAPSAHAASSSLVIAEAYGGGGNSGAPFVADFVELFNRGETPVDLTGWTVQYWSAAGTTPQKTELSGTVAPGGRYLVKEADGANTAAPALPTVDATGTIAMSAASGRVAIVNPAGEVVDLLGYGAASVSEGAAAPGTSNTTSDARTNPCVDTDNNAADFTLGAPAPQNATTAVVDCSGTTEPPPSGTTATIAQVQGASHTSPFNGQKVKDVKGVVTAVSSSGFWIQSTTPDDDPATSEGVFVFTRTAPTVGVGDEVTVAGTVSEFRGGGADGNDNLTTTEITAPTTTVGSSNNPLPAPVVLGVDRVAPQQVVRSDDPGSVDKPGVTFDPTKNAIDFDESLEGMRVGLRDATAVGPTNASFGELPVVPGQKVTAQRSRTGGVVYGGYDQPNAQRLILDDPLLPKGAMPLANVGDTLTGDTVGVMDYSFGNFHVLLTSQPTLASKNLQRETTKRAGITQLAVATFNVENLAPSDPATKYERLAGQITHNLQRPDILALEEIQDNSGAANDGVVDSTTTVNKLLAAVKAAGGGTYQARWINPTDGTDGGQPGGNIRQVFIYRADRGLKFVDRPGGSATTATDVTGTGRRTALTQSPGRIDPGNAAWKDSRKPLVGEFSWRGSSVFVVANHFASKGGDDPLFGRWQQPTRFSEAQRHGQATAVRGFVDKLLRADAKANVVVLGDINDFEFSKTADLLVGSGSNALTDLPRTVEPKERYSYVFDGNSQILDHILISKSLATLPWPIERLGKGYAYDIVHTNSEFHDQDSDHDPQVVRLNLVGLH</sequence>
<feature type="domain" description="LTD" evidence="3">
    <location>
        <begin position="27"/>
        <end position="150"/>
    </location>
</feature>
<evidence type="ECO:0000313" key="4">
    <source>
        <dbReference type="EMBL" id="AKU17047.1"/>
    </source>
</evidence>
<dbReference type="InterPro" id="IPR001322">
    <property type="entry name" value="Lamin_tail_dom"/>
</dbReference>
<proteinExistence type="predicted"/>
<dbReference type="KEGG" id="lmoi:VV02_16210"/>
<feature type="signal peptide" evidence="2">
    <location>
        <begin position="1"/>
        <end position="32"/>
    </location>
</feature>
<dbReference type="EMBL" id="CP011112">
    <property type="protein sequence ID" value="AKU17047.1"/>
    <property type="molecule type" value="Genomic_DNA"/>
</dbReference>
<evidence type="ECO:0000256" key="2">
    <source>
        <dbReference type="SAM" id="SignalP"/>
    </source>
</evidence>
<dbReference type="InterPro" id="IPR006311">
    <property type="entry name" value="TAT_signal"/>
</dbReference>
<evidence type="ECO:0000256" key="1">
    <source>
        <dbReference type="SAM" id="MobiDB-lite"/>
    </source>
</evidence>
<dbReference type="PANTHER" id="PTHR42834">
    <property type="entry name" value="ENDONUCLEASE/EXONUCLEASE/PHOSPHATASE FAMILY PROTEIN (AFU_ORTHOLOGUE AFUA_3G09210)"/>
    <property type="match status" value="1"/>
</dbReference>
<dbReference type="PANTHER" id="PTHR42834:SF1">
    <property type="entry name" value="ENDONUCLEASE_EXONUCLEASE_PHOSPHATASE FAMILY PROTEIN (AFU_ORTHOLOGUE AFUA_3G09210)"/>
    <property type="match status" value="1"/>
</dbReference>
<evidence type="ECO:0000259" key="3">
    <source>
        <dbReference type="PROSITE" id="PS51841"/>
    </source>
</evidence>